<evidence type="ECO:0000313" key="2">
    <source>
        <dbReference type="Proteomes" id="UP000053890"/>
    </source>
</evidence>
<dbReference type="AlphaFoldDB" id="A0A0P9FE57"/>
<name>A0A0P9FE57_RHOGW</name>
<sequence length="388" mass="43356">MARPSSSDTCLGQLEALFTWLQDPSIRHLNKRSREKEHAKGRLDQNTNRNLSLARTNFVAGWGTLLPWVREGAVETLLAAYCRSRACRTSYSHYDKLTYRTLCGPIGRFIEQREAELAAEENDASPYVQVVELVRAIEVASSYSSSPTDPDAVRLWATAFMSASGITRVKLERLKAEAQRDLVYEVRVVLAGVKECIHAGWSLDRVLLSADIVFSRAYAATQPPSTRFDKLVNILDCLIILYRSSANTAADVEQLEKARALLDHRMPVGVHPVVLTRRVGEVHFAGLPLDQQVAAVENARDLLFSMCREHHEQKPLPSSSVLLEHFFAALQHPELLRGARLGLEQNAAYSSSSPPSPAPLVDSTWPAYLAQRPDWRLPRAAQTPHHYS</sequence>
<dbReference type="RefSeq" id="XP_018270108.1">
    <property type="nucleotide sequence ID" value="XM_018414595.1"/>
</dbReference>
<dbReference type="EMBL" id="KQ474081">
    <property type="protein sequence ID" value="KPV74059.1"/>
    <property type="molecule type" value="Genomic_DNA"/>
</dbReference>
<dbReference type="Proteomes" id="UP000053890">
    <property type="component" value="Unassembled WGS sequence"/>
</dbReference>
<protein>
    <submittedName>
        <fullName evidence="1">Uncharacterized protein</fullName>
    </submittedName>
</protein>
<keyword evidence="2" id="KW-1185">Reference proteome</keyword>
<gene>
    <name evidence="1" type="ORF">RHOBADRAFT_45355</name>
</gene>
<proteinExistence type="predicted"/>
<accession>A0A0P9FE57</accession>
<organism evidence="1 2">
    <name type="scientific">Rhodotorula graminis (strain WP1)</name>
    <dbReference type="NCBI Taxonomy" id="578459"/>
    <lineage>
        <taxon>Eukaryota</taxon>
        <taxon>Fungi</taxon>
        <taxon>Dikarya</taxon>
        <taxon>Basidiomycota</taxon>
        <taxon>Pucciniomycotina</taxon>
        <taxon>Microbotryomycetes</taxon>
        <taxon>Sporidiobolales</taxon>
        <taxon>Sporidiobolaceae</taxon>
        <taxon>Rhodotorula</taxon>
    </lineage>
</organism>
<evidence type="ECO:0000313" key="1">
    <source>
        <dbReference type="EMBL" id="KPV74059.1"/>
    </source>
</evidence>
<reference evidence="1 2" key="1">
    <citation type="journal article" date="2015" name="Front. Microbiol.">
        <title>Genome sequence of the plant growth promoting endophytic yeast Rhodotorula graminis WP1.</title>
        <authorList>
            <person name="Firrincieli A."/>
            <person name="Otillar R."/>
            <person name="Salamov A."/>
            <person name="Schmutz J."/>
            <person name="Khan Z."/>
            <person name="Redman R.S."/>
            <person name="Fleck N.D."/>
            <person name="Lindquist E."/>
            <person name="Grigoriev I.V."/>
            <person name="Doty S.L."/>
        </authorList>
    </citation>
    <scope>NUCLEOTIDE SEQUENCE [LARGE SCALE GENOMIC DNA]</scope>
    <source>
        <strain evidence="1 2">WP1</strain>
    </source>
</reference>
<dbReference type="GeneID" id="28975043"/>